<feature type="transmembrane region" description="Helical" evidence="6">
    <location>
        <begin position="340"/>
        <end position="360"/>
    </location>
</feature>
<dbReference type="RefSeq" id="WP_288195689.1">
    <property type="nucleotide sequence ID" value="NZ_LT608334.1"/>
</dbReference>
<evidence type="ECO:0000256" key="1">
    <source>
        <dbReference type="ARBA" id="ARBA00004651"/>
    </source>
</evidence>
<dbReference type="EMBL" id="FMJD01000001">
    <property type="protein sequence ID" value="SCM70841.1"/>
    <property type="molecule type" value="Genomic_DNA"/>
</dbReference>
<dbReference type="AlphaFoldDB" id="A0A212KZV2"/>
<dbReference type="Pfam" id="PF03739">
    <property type="entry name" value="LptF_LptG"/>
    <property type="match status" value="1"/>
</dbReference>
<dbReference type="PANTHER" id="PTHR33529">
    <property type="entry name" value="SLR0882 PROTEIN-RELATED"/>
    <property type="match status" value="1"/>
</dbReference>
<dbReference type="InterPro" id="IPR005495">
    <property type="entry name" value="LptG/LptF_permease"/>
</dbReference>
<evidence type="ECO:0000256" key="2">
    <source>
        <dbReference type="ARBA" id="ARBA00022475"/>
    </source>
</evidence>
<feature type="transmembrane region" description="Helical" evidence="6">
    <location>
        <begin position="14"/>
        <end position="32"/>
    </location>
</feature>
<organism evidence="7">
    <name type="scientific">uncultured Pleomorphomonas sp</name>
    <dbReference type="NCBI Taxonomy" id="442121"/>
    <lineage>
        <taxon>Bacteria</taxon>
        <taxon>Pseudomonadati</taxon>
        <taxon>Pseudomonadota</taxon>
        <taxon>Alphaproteobacteria</taxon>
        <taxon>Hyphomicrobiales</taxon>
        <taxon>Pleomorphomonadaceae</taxon>
        <taxon>Pleomorphomonas</taxon>
        <taxon>environmental samples</taxon>
    </lineage>
</organism>
<gene>
    <name evidence="7" type="ORF">KL86PLE_10296</name>
</gene>
<feature type="transmembrane region" description="Helical" evidence="6">
    <location>
        <begin position="280"/>
        <end position="304"/>
    </location>
</feature>
<comment type="subcellular location">
    <subcellularLocation>
        <location evidence="1">Cell membrane</location>
        <topology evidence="1">Multi-pass membrane protein</topology>
    </subcellularLocation>
</comment>
<evidence type="ECO:0000256" key="6">
    <source>
        <dbReference type="SAM" id="Phobius"/>
    </source>
</evidence>
<evidence type="ECO:0000256" key="3">
    <source>
        <dbReference type="ARBA" id="ARBA00022692"/>
    </source>
</evidence>
<feature type="transmembrane region" description="Helical" evidence="6">
    <location>
        <begin position="67"/>
        <end position="87"/>
    </location>
</feature>
<dbReference type="GO" id="GO:0043190">
    <property type="term" value="C:ATP-binding cassette (ABC) transporter complex"/>
    <property type="evidence" value="ECO:0007669"/>
    <property type="project" value="InterPro"/>
</dbReference>
<name>A0A212KZV2_9HYPH</name>
<protein>
    <submittedName>
        <fullName evidence="7">Permease</fullName>
    </submittedName>
</protein>
<evidence type="ECO:0000256" key="4">
    <source>
        <dbReference type="ARBA" id="ARBA00022989"/>
    </source>
</evidence>
<proteinExistence type="predicted"/>
<reference evidence="7" key="1">
    <citation type="submission" date="2016-08" db="EMBL/GenBank/DDBJ databases">
        <authorList>
            <person name="Seilhamer J.J."/>
        </authorList>
    </citation>
    <scope>NUCLEOTIDE SEQUENCE</scope>
    <source>
        <strain evidence="7">86</strain>
    </source>
</reference>
<accession>A0A212KZV2</accession>
<feature type="transmembrane region" description="Helical" evidence="6">
    <location>
        <begin position="99"/>
        <end position="121"/>
    </location>
</feature>
<keyword evidence="2" id="KW-1003">Cell membrane</keyword>
<evidence type="ECO:0000313" key="7">
    <source>
        <dbReference type="EMBL" id="SCM70841.1"/>
    </source>
</evidence>
<keyword evidence="4 6" id="KW-1133">Transmembrane helix</keyword>
<dbReference type="GO" id="GO:0015920">
    <property type="term" value="P:lipopolysaccharide transport"/>
    <property type="evidence" value="ECO:0007669"/>
    <property type="project" value="TreeGrafter"/>
</dbReference>
<evidence type="ECO:0000256" key="5">
    <source>
        <dbReference type="ARBA" id="ARBA00023136"/>
    </source>
</evidence>
<feature type="transmembrane region" description="Helical" evidence="6">
    <location>
        <begin position="310"/>
        <end position="328"/>
    </location>
</feature>
<keyword evidence="5 6" id="KW-0472">Membrane</keyword>
<dbReference type="GO" id="GO:0055085">
    <property type="term" value="P:transmembrane transport"/>
    <property type="evidence" value="ECO:0007669"/>
    <property type="project" value="InterPro"/>
</dbReference>
<sequence length="364" mass="38381">MIGRSLATYFTLRFAVWILGMFTGIFLLVFLIDSIELLRSTGGRDDISVALVIAASALRVPALMEQVLPFAVLLGSIAAFVTLSRGSELMIVRAAGLSVWQFTLPALVFALGLGVATSTIYNPFATWARNLSGDILVGSRASVMTALLSGSATPSWTRQRTGDGNAVLHTEGVSDGGRTIQQPVFWVFGADGMLAERVEANVGQLEPGQWHLSDATVTKSTGVPEHHDSYFLPTALTAEQVAGGLGSPDSISFWQLPAAIAQARASSLPANRFSLQYQSLLVRPLLLASMVLIAATVSLGFARYGGGEKMILGGVVAGFVLYVVIEVARSLGSEGLVSPVLAAWAPSIVAILLGSTVLLFREDG</sequence>
<dbReference type="InterPro" id="IPR030923">
    <property type="entry name" value="LptG"/>
</dbReference>
<dbReference type="NCBIfam" id="TIGR04408">
    <property type="entry name" value="LptG_lptG"/>
    <property type="match status" value="1"/>
</dbReference>
<keyword evidence="3 6" id="KW-0812">Transmembrane</keyword>
<dbReference type="PANTHER" id="PTHR33529:SF2">
    <property type="entry name" value="LIPOPOLYSACCHARIDE EXPORT SYSTEM PERMEASE PROTEIN LPTG"/>
    <property type="match status" value="1"/>
</dbReference>